<evidence type="ECO:0000256" key="3">
    <source>
        <dbReference type="ARBA" id="ARBA00023315"/>
    </source>
</evidence>
<evidence type="ECO:0000313" key="8">
    <source>
        <dbReference type="Proteomes" id="UP000217999"/>
    </source>
</evidence>
<evidence type="ECO:0000256" key="2">
    <source>
        <dbReference type="ARBA" id="ARBA00022679"/>
    </source>
</evidence>
<evidence type="ECO:0000313" key="7">
    <source>
        <dbReference type="EMBL" id="PAT36206.1"/>
    </source>
</evidence>
<organism evidence="7 8">
    <name type="scientific">Vandammella animalimorsus</name>
    <dbReference type="NCBI Taxonomy" id="2029117"/>
    <lineage>
        <taxon>Bacteria</taxon>
        <taxon>Pseudomonadati</taxon>
        <taxon>Pseudomonadota</taxon>
        <taxon>Betaproteobacteria</taxon>
        <taxon>Burkholderiales</taxon>
        <taxon>Comamonadaceae</taxon>
        <taxon>Vandammella</taxon>
    </lineage>
</organism>
<keyword evidence="1 4" id="KW-0963">Cytoplasm</keyword>
<dbReference type="HAMAP" id="MF_00689">
    <property type="entry name" value="Bpt"/>
    <property type="match status" value="1"/>
</dbReference>
<evidence type="ECO:0000259" key="5">
    <source>
        <dbReference type="Pfam" id="PF04376"/>
    </source>
</evidence>
<dbReference type="Proteomes" id="UP000217999">
    <property type="component" value="Unassembled WGS sequence"/>
</dbReference>
<dbReference type="PIRSF" id="PIRSF037208">
    <property type="entry name" value="ATE_pro_prd"/>
    <property type="match status" value="1"/>
</dbReference>
<dbReference type="Pfam" id="PF04377">
    <property type="entry name" value="ATE_C"/>
    <property type="match status" value="1"/>
</dbReference>
<evidence type="ECO:0000256" key="1">
    <source>
        <dbReference type="ARBA" id="ARBA00022490"/>
    </source>
</evidence>
<dbReference type="InterPro" id="IPR016181">
    <property type="entry name" value="Acyl_CoA_acyltransferase"/>
</dbReference>
<proteinExistence type="inferred from homology"/>
<keyword evidence="2 4" id="KW-0808">Transferase</keyword>
<name>A0A2A2AEH5_9BURK</name>
<dbReference type="AlphaFoldDB" id="A0A2A2AEH5"/>
<accession>A0A2A2AEH5</accession>
<dbReference type="GO" id="GO:0004057">
    <property type="term" value="F:arginyl-tRNA--protein transferase activity"/>
    <property type="evidence" value="ECO:0007669"/>
    <property type="project" value="InterPro"/>
</dbReference>
<dbReference type="SUPFAM" id="SSF55729">
    <property type="entry name" value="Acyl-CoA N-acyltransferases (Nat)"/>
    <property type="match status" value="1"/>
</dbReference>
<dbReference type="InterPro" id="IPR030700">
    <property type="entry name" value="N-end_Aminoacyl_Trfase"/>
</dbReference>
<reference evidence="7 8" key="1">
    <citation type="submission" date="2017-08" db="EMBL/GenBank/DDBJ databases">
        <title>WGS of Clinical strains of the CDC Group NO-1 linked to zoonotic infections in humans.</title>
        <authorList>
            <person name="Bernier A.-M."/>
            <person name="Bernard K."/>
        </authorList>
    </citation>
    <scope>NUCLEOTIDE SEQUENCE [LARGE SCALE GENOMIC DNA]</scope>
    <source>
        <strain evidence="7 8">NML03-0146</strain>
    </source>
</reference>
<comment type="subcellular location">
    <subcellularLocation>
        <location evidence="4">Cytoplasm</location>
    </subcellularLocation>
</comment>
<feature type="domain" description="N-end aminoacyl transferase N-terminal" evidence="5">
    <location>
        <begin position="16"/>
        <end position="86"/>
    </location>
</feature>
<sequence>MNQRRPALQLYATAPYPCSYLPGQMARSQVVSPGELVGAPVYDQLIAQGFRRSGLFTYRPHCDHCQACQTLRIPVAQFRPNRSQRRTWQQHRQLSVRVMPPLLQPEHFALYQRYLQQRHGDGQMEHDSPADYEQFLLRSHVHTRLLEFSSIDPSGQEPPQLRMVSVVDLLGHGISAVYTFYDAASAKGLGTWAILWQIQWARQLGLPYLYLGYWIAACPKMAYKARFMPHEVLIAGRWQQVDR</sequence>
<comment type="similarity">
    <text evidence="4">Belongs to the R-transferase family. Bpt subfamily.</text>
</comment>
<dbReference type="NCBIfam" id="NF002346">
    <property type="entry name" value="PRK01305.2-3"/>
    <property type="match status" value="1"/>
</dbReference>
<comment type="caution">
    <text evidence="7">The sequence shown here is derived from an EMBL/GenBank/DDBJ whole genome shotgun (WGS) entry which is preliminary data.</text>
</comment>
<comment type="catalytic activity">
    <reaction evidence="4">
        <text>N-terminal L-glutamyl-[protein] + L-leucyl-tRNA(Leu) = N-terminal L-leucyl-L-glutamyl-[protein] + tRNA(Leu) + H(+)</text>
        <dbReference type="Rhea" id="RHEA:50412"/>
        <dbReference type="Rhea" id="RHEA-COMP:9613"/>
        <dbReference type="Rhea" id="RHEA-COMP:9622"/>
        <dbReference type="Rhea" id="RHEA-COMP:12664"/>
        <dbReference type="Rhea" id="RHEA-COMP:12668"/>
        <dbReference type="ChEBI" id="CHEBI:15378"/>
        <dbReference type="ChEBI" id="CHEBI:64721"/>
        <dbReference type="ChEBI" id="CHEBI:78442"/>
        <dbReference type="ChEBI" id="CHEBI:78494"/>
        <dbReference type="ChEBI" id="CHEBI:133041"/>
        <dbReference type="EC" id="2.3.2.29"/>
    </reaction>
</comment>
<dbReference type="EMBL" id="NSJF01000001">
    <property type="protein sequence ID" value="PAT36206.1"/>
    <property type="molecule type" value="Genomic_DNA"/>
</dbReference>
<dbReference type="GO" id="GO:0005737">
    <property type="term" value="C:cytoplasm"/>
    <property type="evidence" value="ECO:0007669"/>
    <property type="project" value="UniProtKB-SubCell"/>
</dbReference>
<dbReference type="RefSeq" id="WP_095549009.1">
    <property type="nucleotide sequence ID" value="NZ_NSJF01000001.1"/>
</dbReference>
<comment type="function">
    <text evidence="4">Functions in the N-end rule pathway of protein degradation where it conjugates Leu from its aminoacyl-tRNA to the N-termini of proteins containing an N-terminal aspartate or glutamate.</text>
</comment>
<dbReference type="PANTHER" id="PTHR21367">
    <property type="entry name" value="ARGININE-TRNA-PROTEIN TRANSFERASE 1"/>
    <property type="match status" value="1"/>
</dbReference>
<evidence type="ECO:0000259" key="6">
    <source>
        <dbReference type="Pfam" id="PF04377"/>
    </source>
</evidence>
<keyword evidence="3 4" id="KW-0012">Acyltransferase</keyword>
<gene>
    <name evidence="4" type="primary">bpt</name>
    <name evidence="7" type="ORF">CK620_03085</name>
</gene>
<evidence type="ECO:0000256" key="4">
    <source>
        <dbReference type="HAMAP-Rule" id="MF_00689"/>
    </source>
</evidence>
<dbReference type="NCBIfam" id="NF002342">
    <property type="entry name" value="PRK01305.1-3"/>
    <property type="match status" value="1"/>
</dbReference>
<dbReference type="NCBIfam" id="NF002341">
    <property type="entry name" value="PRK01305.1-1"/>
    <property type="match status" value="1"/>
</dbReference>
<feature type="domain" description="N-end rule aminoacyl transferase C-terminal" evidence="6">
    <location>
        <begin position="106"/>
        <end position="233"/>
    </location>
</feature>
<dbReference type="EC" id="2.3.2.29" evidence="4"/>
<protein>
    <recommendedName>
        <fullName evidence="4">Aspartate/glutamate leucyltransferase</fullName>
        <ecNumber evidence="4">2.3.2.29</ecNumber>
    </recommendedName>
</protein>
<dbReference type="PANTHER" id="PTHR21367:SF1">
    <property type="entry name" value="ARGINYL-TRNA--PROTEIN TRANSFERASE 1"/>
    <property type="match status" value="1"/>
</dbReference>
<dbReference type="Pfam" id="PF04376">
    <property type="entry name" value="ATE_N"/>
    <property type="match status" value="1"/>
</dbReference>
<comment type="catalytic activity">
    <reaction evidence="4">
        <text>N-terminal L-aspartyl-[protein] + L-leucyl-tRNA(Leu) = N-terminal L-leucyl-L-aspartyl-[protein] + tRNA(Leu) + H(+)</text>
        <dbReference type="Rhea" id="RHEA:50420"/>
        <dbReference type="Rhea" id="RHEA-COMP:9613"/>
        <dbReference type="Rhea" id="RHEA-COMP:9622"/>
        <dbReference type="Rhea" id="RHEA-COMP:12669"/>
        <dbReference type="Rhea" id="RHEA-COMP:12674"/>
        <dbReference type="ChEBI" id="CHEBI:15378"/>
        <dbReference type="ChEBI" id="CHEBI:64720"/>
        <dbReference type="ChEBI" id="CHEBI:78442"/>
        <dbReference type="ChEBI" id="CHEBI:78494"/>
        <dbReference type="ChEBI" id="CHEBI:133042"/>
        <dbReference type="EC" id="2.3.2.29"/>
    </reaction>
</comment>
<dbReference type="GO" id="GO:0071596">
    <property type="term" value="P:ubiquitin-dependent protein catabolic process via the N-end rule pathway"/>
    <property type="evidence" value="ECO:0007669"/>
    <property type="project" value="InterPro"/>
</dbReference>
<dbReference type="InterPro" id="IPR007471">
    <property type="entry name" value="N-end_Aminoacyl_Trfase_N"/>
</dbReference>
<dbReference type="InterPro" id="IPR007472">
    <property type="entry name" value="N-end_Aminoacyl_Trfase_C"/>
</dbReference>
<dbReference type="InterPro" id="IPR017138">
    <property type="entry name" value="Asp_Glu_LeuTrfase"/>
</dbReference>
<dbReference type="GO" id="GO:0008914">
    <property type="term" value="F:leucyl-tRNA--protein transferase activity"/>
    <property type="evidence" value="ECO:0007669"/>
    <property type="project" value="UniProtKB-UniRule"/>
</dbReference>